<reference evidence="1 2" key="1">
    <citation type="submission" date="2013-02" db="EMBL/GenBank/DDBJ databases">
        <title>The Genome Sequence of Enterococcus phoeniculicola BAA-412.</title>
        <authorList>
            <consortium name="The Broad Institute Genome Sequencing Platform"/>
            <consortium name="The Broad Institute Genome Sequencing Center for Infectious Disease"/>
            <person name="Earl A.M."/>
            <person name="Gilmore M.S."/>
            <person name="Lebreton F."/>
            <person name="Walker B."/>
            <person name="Young S.K."/>
            <person name="Zeng Q."/>
            <person name="Gargeya S."/>
            <person name="Fitzgerald M."/>
            <person name="Haas B."/>
            <person name="Abouelleil A."/>
            <person name="Alvarado L."/>
            <person name="Arachchi H.M."/>
            <person name="Berlin A.M."/>
            <person name="Chapman S.B."/>
            <person name="Dewar J."/>
            <person name="Goldberg J."/>
            <person name="Griggs A."/>
            <person name="Gujja S."/>
            <person name="Hansen M."/>
            <person name="Howarth C."/>
            <person name="Imamovic A."/>
            <person name="Larimer J."/>
            <person name="McCowan C."/>
            <person name="Murphy C."/>
            <person name="Neiman D."/>
            <person name="Pearson M."/>
            <person name="Priest M."/>
            <person name="Roberts A."/>
            <person name="Saif S."/>
            <person name="Shea T."/>
            <person name="Sisk P."/>
            <person name="Sykes S."/>
            <person name="Wortman J."/>
            <person name="Nusbaum C."/>
            <person name="Birren B."/>
        </authorList>
    </citation>
    <scope>NUCLEOTIDE SEQUENCE [LARGE SCALE GENOMIC DNA]</scope>
    <source>
        <strain evidence="1 2">ATCC BAA-412</strain>
    </source>
</reference>
<gene>
    <name evidence="1" type="ORF">UC3_02158</name>
</gene>
<organism evidence="1 2">
    <name type="scientific">Enterococcus phoeniculicola ATCC BAA-412</name>
    <dbReference type="NCBI Taxonomy" id="1158610"/>
    <lineage>
        <taxon>Bacteria</taxon>
        <taxon>Bacillati</taxon>
        <taxon>Bacillota</taxon>
        <taxon>Bacilli</taxon>
        <taxon>Lactobacillales</taxon>
        <taxon>Enterococcaceae</taxon>
        <taxon>Enterococcus</taxon>
    </lineage>
</organism>
<proteinExistence type="predicted"/>
<evidence type="ECO:0008006" key="3">
    <source>
        <dbReference type="Google" id="ProtNLM"/>
    </source>
</evidence>
<dbReference type="HOGENOM" id="CLU_106303_3_0_9"/>
<dbReference type="Gene3D" id="3.30.70.1280">
    <property type="entry name" value="SP0830-like domains"/>
    <property type="match status" value="1"/>
</dbReference>
<dbReference type="OrthoDB" id="9806494at2"/>
<dbReference type="PIRSF" id="PIRSF008502">
    <property type="entry name" value="UCP008502"/>
    <property type="match status" value="1"/>
</dbReference>
<comment type="caution">
    <text evidence="1">The sequence shown here is derived from an EMBL/GenBank/DDBJ whole genome shotgun (WGS) entry which is preliminary data.</text>
</comment>
<protein>
    <recommendedName>
        <fullName evidence="3">DUF1697 domain-containing protein</fullName>
    </recommendedName>
</protein>
<dbReference type="STRING" id="154621.RV11_GL000603"/>
<dbReference type="Gene3D" id="3.30.70.1260">
    <property type="entry name" value="bacterial protein sp0830 like"/>
    <property type="match status" value="1"/>
</dbReference>
<dbReference type="EMBL" id="AJAT01000016">
    <property type="protein sequence ID" value="EOL43181.1"/>
    <property type="molecule type" value="Genomic_DNA"/>
</dbReference>
<evidence type="ECO:0000313" key="2">
    <source>
        <dbReference type="Proteomes" id="UP000013785"/>
    </source>
</evidence>
<sequence length="179" mass="20826">MKRYVALLRGINVGGKNKLVMTELKKEMTILGFTEVVTYLNSGNLIFSSDLEDKKTISTMISNGIKHSFQLDIPVYIALQEDLRELLEHTPDWWDNGNKDIYDNLIFILPPLFSKKLYEELGEPNAAYEKVFSYKETIFWSFIRKEHQKTNWWSRTARSNVKDSITIRTANTVKKIATL</sequence>
<dbReference type="SUPFAM" id="SSF160379">
    <property type="entry name" value="SP0830-like"/>
    <property type="match status" value="1"/>
</dbReference>
<dbReference type="PATRIC" id="fig|1158610.3.peg.2153"/>
<accession>R3W660</accession>
<dbReference type="eggNOG" id="COG3797">
    <property type="taxonomic scope" value="Bacteria"/>
</dbReference>
<dbReference type="RefSeq" id="WP_010768820.1">
    <property type="nucleotide sequence ID" value="NZ_ASWE01000002.1"/>
</dbReference>
<dbReference type="AlphaFoldDB" id="R3W660"/>
<dbReference type="InterPro" id="IPR012545">
    <property type="entry name" value="DUF1697"/>
</dbReference>
<dbReference type="Pfam" id="PF08002">
    <property type="entry name" value="DUF1697"/>
    <property type="match status" value="1"/>
</dbReference>
<evidence type="ECO:0000313" key="1">
    <source>
        <dbReference type="EMBL" id="EOL43181.1"/>
    </source>
</evidence>
<dbReference type="PANTHER" id="PTHR36439:SF1">
    <property type="entry name" value="DUF1697 DOMAIN-CONTAINING PROTEIN"/>
    <property type="match status" value="1"/>
</dbReference>
<dbReference type="Proteomes" id="UP000013785">
    <property type="component" value="Unassembled WGS sequence"/>
</dbReference>
<dbReference type="PANTHER" id="PTHR36439">
    <property type="entry name" value="BLL4334 PROTEIN"/>
    <property type="match status" value="1"/>
</dbReference>
<keyword evidence="2" id="KW-1185">Reference proteome</keyword>
<name>R3W660_9ENTE</name>